<comment type="caution">
    <text evidence="2">The sequence shown here is derived from an EMBL/GenBank/DDBJ whole genome shotgun (WGS) entry which is preliminary data.</text>
</comment>
<dbReference type="Proteomes" id="UP000054988">
    <property type="component" value="Unassembled WGS sequence"/>
</dbReference>
<organism evidence="2 3">
    <name type="scientific">Moniliophthora roreri</name>
    <name type="common">Frosty pod rot fungus</name>
    <name type="synonym">Monilia roreri</name>
    <dbReference type="NCBI Taxonomy" id="221103"/>
    <lineage>
        <taxon>Eukaryota</taxon>
        <taxon>Fungi</taxon>
        <taxon>Dikarya</taxon>
        <taxon>Basidiomycota</taxon>
        <taxon>Agaricomycotina</taxon>
        <taxon>Agaricomycetes</taxon>
        <taxon>Agaricomycetidae</taxon>
        <taxon>Agaricales</taxon>
        <taxon>Marasmiineae</taxon>
        <taxon>Marasmiaceae</taxon>
        <taxon>Moniliophthora</taxon>
    </lineage>
</organism>
<gene>
    <name evidence="2" type="ORF">WG66_8548</name>
</gene>
<evidence type="ECO:0000313" key="3">
    <source>
        <dbReference type="Proteomes" id="UP000054988"/>
    </source>
</evidence>
<feature type="compositionally biased region" description="Basic and acidic residues" evidence="1">
    <location>
        <begin position="240"/>
        <end position="249"/>
    </location>
</feature>
<dbReference type="EMBL" id="LATX01001723">
    <property type="protein sequence ID" value="KTB38881.1"/>
    <property type="molecule type" value="Genomic_DNA"/>
</dbReference>
<sequence length="259" mass="28411">MPDLILKQLPLHTLLGYYLHTSFAGIDTPCQKDGLGIKGFTLMLTDETLKTSSLFTQVLSLISTTNPIFILLKAQDLRVYLHSNELGEVIPIQSKTQLTDASSSGYHDSRTVCDGPYAASYGFMSSSESKSHDYMNPATGPSFPYRRLHHNSLTPQRPSAPQFSDAYIPAGAAWPPSDSGYRYNDTYPLSVTDSVDNVPELDGQPRVIKQVVATILISATNNISAPIVQRGQSLNQTSSDMRRRVETDFSKIAGPPQVL</sequence>
<accession>A0A0W0FRE9</accession>
<evidence type="ECO:0000313" key="2">
    <source>
        <dbReference type="EMBL" id="KTB38881.1"/>
    </source>
</evidence>
<name>A0A0W0FRE9_MONRR</name>
<protein>
    <submittedName>
        <fullName evidence="2">Uncharacterized protein</fullName>
    </submittedName>
</protein>
<evidence type="ECO:0000256" key="1">
    <source>
        <dbReference type="SAM" id="MobiDB-lite"/>
    </source>
</evidence>
<dbReference type="AlphaFoldDB" id="A0A0W0FRE9"/>
<reference evidence="2 3" key="1">
    <citation type="submission" date="2015-12" db="EMBL/GenBank/DDBJ databases">
        <title>Draft genome sequence of Moniliophthora roreri, the causal agent of frosty pod rot of cacao.</title>
        <authorList>
            <person name="Aime M.C."/>
            <person name="Diaz-Valderrama J.R."/>
            <person name="Kijpornyongpan T."/>
            <person name="Phillips-Mora W."/>
        </authorList>
    </citation>
    <scope>NUCLEOTIDE SEQUENCE [LARGE SCALE GENOMIC DNA]</scope>
    <source>
        <strain evidence="2 3">MCA 2952</strain>
    </source>
</reference>
<feature type="region of interest" description="Disordered" evidence="1">
    <location>
        <begin position="235"/>
        <end position="259"/>
    </location>
</feature>
<proteinExistence type="predicted"/>